<evidence type="ECO:0000313" key="1">
    <source>
        <dbReference type="EMBL" id="GLD58195.1"/>
    </source>
</evidence>
<dbReference type="EMBL" id="BRZM01000033">
    <property type="protein sequence ID" value="GLD58195.1"/>
    <property type="molecule type" value="Genomic_DNA"/>
</dbReference>
<sequence length="70" mass="8187">MVIQSECTFWHFLSLSFIPGRTGFDPNRKTMLFLATVEEEGRAGEGRREMAETLLSALTDRHQQRQTWRD</sequence>
<name>A0AAD3MQ02_LATJO</name>
<keyword evidence="2" id="KW-1185">Reference proteome</keyword>
<organism evidence="1 2">
    <name type="scientific">Lates japonicus</name>
    <name type="common">Japanese lates</name>
    <dbReference type="NCBI Taxonomy" id="270547"/>
    <lineage>
        <taxon>Eukaryota</taxon>
        <taxon>Metazoa</taxon>
        <taxon>Chordata</taxon>
        <taxon>Craniata</taxon>
        <taxon>Vertebrata</taxon>
        <taxon>Euteleostomi</taxon>
        <taxon>Actinopterygii</taxon>
        <taxon>Neopterygii</taxon>
        <taxon>Teleostei</taxon>
        <taxon>Neoteleostei</taxon>
        <taxon>Acanthomorphata</taxon>
        <taxon>Carangaria</taxon>
        <taxon>Carangaria incertae sedis</taxon>
        <taxon>Centropomidae</taxon>
        <taxon>Lates</taxon>
    </lineage>
</organism>
<protein>
    <submittedName>
        <fullName evidence="1">Alpha-ketoglutarate-dependent dioxygenase FTO</fullName>
    </submittedName>
</protein>
<feature type="non-terminal residue" evidence="1">
    <location>
        <position position="70"/>
    </location>
</feature>
<dbReference type="AlphaFoldDB" id="A0AAD3MQ02"/>
<comment type="caution">
    <text evidence="1">The sequence shown here is derived from an EMBL/GenBank/DDBJ whole genome shotgun (WGS) entry which is preliminary data.</text>
</comment>
<dbReference type="GO" id="GO:0051213">
    <property type="term" value="F:dioxygenase activity"/>
    <property type="evidence" value="ECO:0007669"/>
    <property type="project" value="UniProtKB-KW"/>
</dbReference>
<proteinExistence type="predicted"/>
<gene>
    <name evidence="1" type="ORF">AKAME5_001032900</name>
</gene>
<keyword evidence="1" id="KW-0560">Oxidoreductase</keyword>
<accession>A0AAD3MQ02</accession>
<dbReference type="Proteomes" id="UP001279410">
    <property type="component" value="Unassembled WGS sequence"/>
</dbReference>
<evidence type="ECO:0000313" key="2">
    <source>
        <dbReference type="Proteomes" id="UP001279410"/>
    </source>
</evidence>
<reference evidence="1" key="1">
    <citation type="submission" date="2022-08" db="EMBL/GenBank/DDBJ databases">
        <title>Genome sequencing of akame (Lates japonicus).</title>
        <authorList>
            <person name="Hashiguchi Y."/>
            <person name="Takahashi H."/>
        </authorList>
    </citation>
    <scope>NUCLEOTIDE SEQUENCE</scope>
    <source>
        <strain evidence="1">Kochi</strain>
    </source>
</reference>
<keyword evidence="1" id="KW-0223">Dioxygenase</keyword>